<feature type="domain" description="N-acetyltransferase" evidence="1">
    <location>
        <begin position="2"/>
        <end position="167"/>
    </location>
</feature>
<evidence type="ECO:0000259" key="1">
    <source>
        <dbReference type="PROSITE" id="PS51186"/>
    </source>
</evidence>
<comment type="caution">
    <text evidence="2">The sequence shown here is derived from an EMBL/GenBank/DDBJ whole genome shotgun (WGS) entry which is preliminary data.</text>
</comment>
<dbReference type="eggNOG" id="COG1670">
    <property type="taxonomic scope" value="Bacteria"/>
</dbReference>
<dbReference type="InterPro" id="IPR000182">
    <property type="entry name" value="GNAT_dom"/>
</dbReference>
<evidence type="ECO:0000313" key="3">
    <source>
        <dbReference type="Proteomes" id="UP000030437"/>
    </source>
</evidence>
<dbReference type="Proteomes" id="UP000030437">
    <property type="component" value="Unassembled WGS sequence"/>
</dbReference>
<reference evidence="2 3" key="1">
    <citation type="submission" date="2014-02" db="EMBL/GenBank/DDBJ databases">
        <title>Draft genome sequence of Lysinibacillus odysseyi NBRC 100172.</title>
        <authorList>
            <person name="Zhang F."/>
            <person name="Wang G."/>
            <person name="Zhang L."/>
        </authorList>
    </citation>
    <scope>NUCLEOTIDE SEQUENCE [LARGE SCALE GENOMIC DNA]</scope>
    <source>
        <strain evidence="2 3">NBRC 100172</strain>
    </source>
</reference>
<dbReference type="RefSeq" id="WP_036153465.1">
    <property type="nucleotide sequence ID" value="NZ_AVCX01000008.1"/>
</dbReference>
<gene>
    <name evidence="2" type="ORF">CD32_08545</name>
</gene>
<dbReference type="STRING" id="1220589.CD32_08545"/>
<dbReference type="AlphaFoldDB" id="A0A0A3IR02"/>
<dbReference type="Gene3D" id="3.40.630.30">
    <property type="match status" value="1"/>
</dbReference>
<organism evidence="2 3">
    <name type="scientific">Lysinibacillus odysseyi 34hs-1 = NBRC 100172</name>
    <dbReference type="NCBI Taxonomy" id="1220589"/>
    <lineage>
        <taxon>Bacteria</taxon>
        <taxon>Bacillati</taxon>
        <taxon>Bacillota</taxon>
        <taxon>Bacilli</taxon>
        <taxon>Bacillales</taxon>
        <taxon>Bacillaceae</taxon>
        <taxon>Lysinibacillus</taxon>
    </lineage>
</organism>
<protein>
    <recommendedName>
        <fullName evidence="1">N-acetyltransferase domain-containing protein</fullName>
    </recommendedName>
</protein>
<dbReference type="EMBL" id="JPVP01000053">
    <property type="protein sequence ID" value="KGR85880.1"/>
    <property type="molecule type" value="Genomic_DNA"/>
</dbReference>
<name>A0A0A3IR02_9BACI</name>
<evidence type="ECO:0000313" key="2">
    <source>
        <dbReference type="EMBL" id="KGR85880.1"/>
    </source>
</evidence>
<dbReference type="GO" id="GO:0016747">
    <property type="term" value="F:acyltransferase activity, transferring groups other than amino-acyl groups"/>
    <property type="evidence" value="ECO:0007669"/>
    <property type="project" value="InterPro"/>
</dbReference>
<keyword evidence="3" id="KW-1185">Reference proteome</keyword>
<dbReference type="SUPFAM" id="SSF55729">
    <property type="entry name" value="Acyl-CoA N-acyltransferases (Nat)"/>
    <property type="match status" value="1"/>
</dbReference>
<accession>A0A0A3IR02</accession>
<proteinExistence type="predicted"/>
<sequence>MFTHRLLKEIDLRAIQALQQEVCDALEDPNILQPLSEEELKHILQGSGVMLGVFVDERLVAFRALLKPKADEEEHLGQDVGAVDLSRVLYQEISNVHPRFRGQGLQKLMAGWVMEEVNVTHIDWVCATVMPYNIASLKDKFAQGMYVYALKFKYGGKLRYVFGKNLHADHQLGDEQVAISMGDTKGQQQLLAEGFVGTSMESAEGDWIVVYRR</sequence>
<dbReference type="OrthoDB" id="8750087at2"/>
<dbReference type="InterPro" id="IPR016181">
    <property type="entry name" value="Acyl_CoA_acyltransferase"/>
</dbReference>
<dbReference type="PROSITE" id="PS51186">
    <property type="entry name" value="GNAT"/>
    <property type="match status" value="1"/>
</dbReference>